<organism evidence="17 18">
    <name type="scientific">Brevibacterium aurantiacum</name>
    <dbReference type="NCBI Taxonomy" id="273384"/>
    <lineage>
        <taxon>Bacteria</taxon>
        <taxon>Bacillati</taxon>
        <taxon>Actinomycetota</taxon>
        <taxon>Actinomycetes</taxon>
        <taxon>Micrococcales</taxon>
        <taxon>Brevibacteriaceae</taxon>
        <taxon>Brevibacterium</taxon>
    </lineage>
</organism>
<evidence type="ECO:0000256" key="9">
    <source>
        <dbReference type="ARBA" id="ARBA00022741"/>
    </source>
</evidence>
<comment type="subcellular location">
    <subcellularLocation>
        <location evidence="2 14 15">Cytoplasm</location>
    </subcellularLocation>
</comment>
<evidence type="ECO:0000256" key="5">
    <source>
        <dbReference type="ARBA" id="ARBA00012102"/>
    </source>
</evidence>
<dbReference type="CDD" id="cd02025">
    <property type="entry name" value="PanK"/>
    <property type="match status" value="1"/>
</dbReference>
<dbReference type="UniPathway" id="UPA00241">
    <property type="reaction ID" value="UER00352"/>
</dbReference>
<evidence type="ECO:0000256" key="4">
    <source>
        <dbReference type="ARBA" id="ARBA00006087"/>
    </source>
</evidence>
<sequence length="386" mass="44005">MSGILRSRVKKRGIDPLEGHLGEPNVTSTFGRDMTHDTIVPMSHVDPLLDRARRLAGLKPGRKPEVEPTSPFWEFDRDVWGTLAQATPLPLKQRDIERLRGLGDRIDLDEVAQVYLPLSRLLNLYVSARRAKHDMTREFFSPLHEIGLEPQEAKRTPFVIGVAGSVAVGKSTTARVLRELLARWPDTPRVELITTDGFLYPNAELERRRLGGRKGFPESYDRRKLLRFISAVKSGSPEVRAPVYSHHTYDIVPGAEVVVRSPDVLIVEGLNVLQPARPRSDGTLGLSISDYFDFSVYVDARSRDIRQWYISRFLKLKHGAFQDTDSYFHRYSKLDDEEAVTLATEIWDSINFPNLRENVQPSRGRADLVLHKSDDHTIRKVQLRKL</sequence>
<reference evidence="18" key="1">
    <citation type="submission" date="2016-09" db="EMBL/GenBank/DDBJ databases">
        <title>Complete Genome Sequence of Brevibacterium linens SMQ-1335.</title>
        <authorList>
            <person name="de Melo A.G."/>
            <person name="Labrie S.J."/>
            <person name="Dumaresq J."/>
            <person name="Roberts R.J."/>
            <person name="Tremblay D.M."/>
            <person name="Moineau S."/>
        </authorList>
    </citation>
    <scope>NUCLEOTIDE SEQUENCE [LARGE SCALE GENOMIC DNA]</scope>
    <source>
        <strain evidence="18">SMQ-1335</strain>
    </source>
</reference>
<dbReference type="GO" id="GO:0005524">
    <property type="term" value="F:ATP binding"/>
    <property type="evidence" value="ECO:0007669"/>
    <property type="project" value="UniProtKB-UniRule"/>
</dbReference>
<keyword evidence="12 14" id="KW-0173">Coenzyme A biosynthesis</keyword>
<dbReference type="Gene3D" id="3.40.50.300">
    <property type="entry name" value="P-loop containing nucleotide triphosphate hydrolases"/>
    <property type="match status" value="1"/>
</dbReference>
<feature type="domain" description="Phosphoribulokinase/uridine kinase" evidence="16">
    <location>
        <begin position="159"/>
        <end position="302"/>
    </location>
</feature>
<dbReference type="EC" id="2.7.1.33" evidence="5 14"/>
<accession>A0A1D7W6R8</accession>
<gene>
    <name evidence="14" type="primary">coaA</name>
    <name evidence="17" type="ORF">BLSMQ_2964</name>
</gene>
<evidence type="ECO:0000256" key="15">
    <source>
        <dbReference type="RuleBase" id="RU003530"/>
    </source>
</evidence>
<dbReference type="Pfam" id="PF00485">
    <property type="entry name" value="PRK"/>
    <property type="match status" value="1"/>
</dbReference>
<keyword evidence="10 14" id="KW-0418">Kinase</keyword>
<dbReference type="SUPFAM" id="SSF52540">
    <property type="entry name" value="P-loop containing nucleoside triphosphate hydrolases"/>
    <property type="match status" value="1"/>
</dbReference>
<keyword evidence="7 14" id="KW-0963">Cytoplasm</keyword>
<evidence type="ECO:0000256" key="14">
    <source>
        <dbReference type="HAMAP-Rule" id="MF_00215"/>
    </source>
</evidence>
<dbReference type="RefSeq" id="WP_407060773.1">
    <property type="nucleotide sequence ID" value="NZ_CP017150.1"/>
</dbReference>
<proteinExistence type="inferred from homology"/>
<evidence type="ECO:0000256" key="11">
    <source>
        <dbReference type="ARBA" id="ARBA00022840"/>
    </source>
</evidence>
<evidence type="ECO:0000256" key="13">
    <source>
        <dbReference type="ARBA" id="ARBA00032866"/>
    </source>
</evidence>
<dbReference type="InterPro" id="IPR004566">
    <property type="entry name" value="PanK"/>
</dbReference>
<evidence type="ECO:0000313" key="18">
    <source>
        <dbReference type="Proteomes" id="UP000094793"/>
    </source>
</evidence>
<dbReference type="GO" id="GO:0004594">
    <property type="term" value="F:pantothenate kinase activity"/>
    <property type="evidence" value="ECO:0007669"/>
    <property type="project" value="UniProtKB-UniRule"/>
</dbReference>
<name>A0A1D7W6R8_BREAU</name>
<comment type="pathway">
    <text evidence="3 14 15">Cofactor biosynthesis; coenzyme A biosynthesis; CoA from (R)-pantothenate: step 1/5.</text>
</comment>
<dbReference type="InterPro" id="IPR027417">
    <property type="entry name" value="P-loop_NTPase"/>
</dbReference>
<evidence type="ECO:0000256" key="1">
    <source>
        <dbReference type="ARBA" id="ARBA00001206"/>
    </source>
</evidence>
<evidence type="ECO:0000256" key="3">
    <source>
        <dbReference type="ARBA" id="ARBA00005225"/>
    </source>
</evidence>
<dbReference type="KEGG" id="blin:BLSMQ_2964"/>
<dbReference type="Proteomes" id="UP000094793">
    <property type="component" value="Chromosome"/>
</dbReference>
<evidence type="ECO:0000259" key="16">
    <source>
        <dbReference type="Pfam" id="PF00485"/>
    </source>
</evidence>
<protein>
    <recommendedName>
        <fullName evidence="6 14">Pantothenate kinase</fullName>
        <ecNumber evidence="5 14">2.7.1.33</ecNumber>
    </recommendedName>
    <alternativeName>
        <fullName evidence="13 14">Pantothenic acid kinase</fullName>
    </alternativeName>
</protein>
<evidence type="ECO:0000256" key="8">
    <source>
        <dbReference type="ARBA" id="ARBA00022679"/>
    </source>
</evidence>
<dbReference type="GO" id="GO:0015937">
    <property type="term" value="P:coenzyme A biosynthetic process"/>
    <property type="evidence" value="ECO:0007669"/>
    <property type="project" value="UniProtKB-UniRule"/>
</dbReference>
<evidence type="ECO:0000256" key="12">
    <source>
        <dbReference type="ARBA" id="ARBA00022993"/>
    </source>
</evidence>
<comment type="catalytic activity">
    <reaction evidence="1 14 15">
        <text>(R)-pantothenate + ATP = (R)-4'-phosphopantothenate + ADP + H(+)</text>
        <dbReference type="Rhea" id="RHEA:16373"/>
        <dbReference type="ChEBI" id="CHEBI:10986"/>
        <dbReference type="ChEBI" id="CHEBI:15378"/>
        <dbReference type="ChEBI" id="CHEBI:29032"/>
        <dbReference type="ChEBI" id="CHEBI:30616"/>
        <dbReference type="ChEBI" id="CHEBI:456216"/>
        <dbReference type="EC" id="2.7.1.33"/>
    </reaction>
</comment>
<dbReference type="PATRIC" id="fig|1703.10.peg.3065"/>
<keyword evidence="11 14" id="KW-0067">ATP-binding</keyword>
<evidence type="ECO:0000313" key="17">
    <source>
        <dbReference type="EMBL" id="AOP54670.1"/>
    </source>
</evidence>
<evidence type="ECO:0000256" key="10">
    <source>
        <dbReference type="ARBA" id="ARBA00022777"/>
    </source>
</evidence>
<dbReference type="EMBL" id="CP017150">
    <property type="protein sequence ID" value="AOP54670.1"/>
    <property type="molecule type" value="Genomic_DNA"/>
</dbReference>
<dbReference type="AlphaFoldDB" id="A0A1D7W6R8"/>
<dbReference type="PANTHER" id="PTHR10285">
    <property type="entry name" value="URIDINE KINASE"/>
    <property type="match status" value="1"/>
</dbReference>
<comment type="similarity">
    <text evidence="4 14 15">Belongs to the prokaryotic pantothenate kinase family.</text>
</comment>
<keyword evidence="9 14" id="KW-0547">Nucleotide-binding</keyword>
<evidence type="ECO:0000256" key="7">
    <source>
        <dbReference type="ARBA" id="ARBA00022490"/>
    </source>
</evidence>
<evidence type="ECO:0000256" key="2">
    <source>
        <dbReference type="ARBA" id="ARBA00004496"/>
    </source>
</evidence>
<dbReference type="eggNOG" id="COG1072">
    <property type="taxonomic scope" value="Bacteria"/>
</dbReference>
<keyword evidence="8 14" id="KW-0808">Transferase</keyword>
<feature type="binding site" evidence="14">
    <location>
        <begin position="164"/>
        <end position="171"/>
    </location>
    <ligand>
        <name>ATP</name>
        <dbReference type="ChEBI" id="CHEBI:30616"/>
    </ligand>
</feature>
<dbReference type="GO" id="GO:0005737">
    <property type="term" value="C:cytoplasm"/>
    <property type="evidence" value="ECO:0007669"/>
    <property type="project" value="UniProtKB-SubCell"/>
</dbReference>
<dbReference type="NCBIfam" id="TIGR00554">
    <property type="entry name" value="panK_bact"/>
    <property type="match status" value="1"/>
</dbReference>
<dbReference type="InterPro" id="IPR006083">
    <property type="entry name" value="PRK/URK"/>
</dbReference>
<dbReference type="HAMAP" id="MF_00215">
    <property type="entry name" value="Pantothen_kinase_1"/>
    <property type="match status" value="1"/>
</dbReference>
<evidence type="ECO:0000256" key="6">
    <source>
        <dbReference type="ARBA" id="ARBA00015080"/>
    </source>
</evidence>